<evidence type="ECO:0000313" key="6">
    <source>
        <dbReference type="Proteomes" id="UP000806542"/>
    </source>
</evidence>
<dbReference type="GO" id="GO:0000272">
    <property type="term" value="P:polysaccharide catabolic process"/>
    <property type="evidence" value="ECO:0007669"/>
    <property type="project" value="TreeGrafter"/>
</dbReference>
<dbReference type="PANTHER" id="PTHR36845:SF1">
    <property type="entry name" value="HYDROLASE, PUTATIVE (AFU_ORTHOLOGUE AFUA_7G05090)-RELATED"/>
    <property type="match status" value="1"/>
</dbReference>
<reference evidence="5" key="1">
    <citation type="submission" date="2020-10" db="EMBL/GenBank/DDBJ databases">
        <title>ChiBAC.</title>
        <authorList>
            <person name="Zenner C."/>
            <person name="Hitch T.C.A."/>
            <person name="Clavel T."/>
        </authorList>
    </citation>
    <scope>NUCLEOTIDE SEQUENCE</scope>
    <source>
        <strain evidence="5">DSM 107454</strain>
    </source>
</reference>
<dbReference type="Proteomes" id="UP000806542">
    <property type="component" value="Unassembled WGS sequence"/>
</dbReference>
<dbReference type="GO" id="GO:0052757">
    <property type="term" value="F:chondroitin hydrolase activity"/>
    <property type="evidence" value="ECO:0007669"/>
    <property type="project" value="TreeGrafter"/>
</dbReference>
<comment type="caution">
    <text evidence="5">The sequence shown here is derived from an EMBL/GenBank/DDBJ whole genome shotgun (WGS) entry which is preliminary data.</text>
</comment>
<dbReference type="InterPro" id="IPR012341">
    <property type="entry name" value="6hp_glycosidase-like_sf"/>
</dbReference>
<dbReference type="PANTHER" id="PTHR36845">
    <property type="entry name" value="HYDROLASE, PUTATIVE (AFU_ORTHOLOGUE AFUA_7G05090)-RELATED"/>
    <property type="match status" value="1"/>
</dbReference>
<dbReference type="Gene3D" id="1.50.10.10">
    <property type="match status" value="1"/>
</dbReference>
<feature type="active site" description="Proton donor" evidence="3">
    <location>
        <position position="157"/>
    </location>
</feature>
<feature type="binding site" evidence="4">
    <location>
        <position position="229"/>
    </location>
    <ligand>
        <name>substrate</name>
    </ligand>
</feature>
<organism evidence="5 6">
    <name type="scientific">Ructibacterium gallinarum</name>
    <dbReference type="NCBI Taxonomy" id="2779355"/>
    <lineage>
        <taxon>Bacteria</taxon>
        <taxon>Bacillati</taxon>
        <taxon>Bacillota</taxon>
        <taxon>Clostridia</taxon>
        <taxon>Eubacteriales</taxon>
        <taxon>Oscillospiraceae</taxon>
        <taxon>Ructibacterium</taxon>
    </lineage>
</organism>
<dbReference type="Pfam" id="PF07470">
    <property type="entry name" value="Glyco_hydro_88"/>
    <property type="match status" value="1"/>
</dbReference>
<sequence length="379" mass="43335">MEYKSIIDVIRPKIERRMNNNPPYSELYEKESVNQDHRYEPGYFNMEQGDGWTRSFLNGAVALLYFHYKDEKYLDYLKKALPVYEEHLYSKLDDISHDTGFTYTLGTVAYYKVSGSEAARRVSLKAADEMIKRFRIKAGIIQGFGRVDSPRAQTIVDDMMNLAIIMWAYSETGNKFYKHVFESHIQKIYQYVMRSDYSFRHSFLFDIYSGTPIGELNYCGYSIGSSWSRGQMWALYGGINALAATSDTELYLPTINGEINYLYSKIKDRFIPTWDFNCVGASTDMIDTSAAAIMASALLKLGYGDNKCRLTGPVENCIQLADDILSVLLAEYMASDDADNILEGGQCGLHNAGCVWGDYFLIEALMRKIYKNNMPDFWA</sequence>
<name>A0A9D5R8Q9_9FIRM</name>
<evidence type="ECO:0000256" key="2">
    <source>
        <dbReference type="ARBA" id="ARBA00038358"/>
    </source>
</evidence>
<evidence type="ECO:0000256" key="4">
    <source>
        <dbReference type="PIRSR" id="PIRSR610905-2"/>
    </source>
</evidence>
<dbReference type="InterPro" id="IPR008928">
    <property type="entry name" value="6-hairpin_glycosidase_sf"/>
</dbReference>
<evidence type="ECO:0000256" key="3">
    <source>
        <dbReference type="PIRSR" id="PIRSR610905-1"/>
    </source>
</evidence>
<accession>A0A9D5R8Q9</accession>
<feature type="active site" description="Nucleophile" evidence="3">
    <location>
        <position position="98"/>
    </location>
</feature>
<keyword evidence="1 5" id="KW-0378">Hydrolase</keyword>
<dbReference type="InterPro" id="IPR010905">
    <property type="entry name" value="Glyco_hydro_88"/>
</dbReference>
<evidence type="ECO:0000256" key="1">
    <source>
        <dbReference type="ARBA" id="ARBA00022801"/>
    </source>
</evidence>
<dbReference type="AlphaFoldDB" id="A0A9D5R8Q9"/>
<feature type="binding site" evidence="4">
    <location>
        <position position="233"/>
    </location>
    <ligand>
        <name>substrate</name>
    </ligand>
</feature>
<dbReference type="InterPro" id="IPR052369">
    <property type="entry name" value="UG_Glycosaminoglycan_Hydrolase"/>
</dbReference>
<dbReference type="SUPFAM" id="SSF48208">
    <property type="entry name" value="Six-hairpin glycosidases"/>
    <property type="match status" value="1"/>
</dbReference>
<feature type="binding site" evidence="4">
    <location>
        <position position="157"/>
    </location>
    <ligand>
        <name>substrate</name>
    </ligand>
</feature>
<protein>
    <submittedName>
        <fullName evidence="5">Glycoside hydrolase family 88 protein</fullName>
    </submittedName>
</protein>
<feature type="binding site" evidence="4">
    <location>
        <position position="98"/>
    </location>
    <ligand>
        <name>substrate</name>
    </ligand>
</feature>
<proteinExistence type="inferred from homology"/>
<evidence type="ECO:0000313" key="5">
    <source>
        <dbReference type="EMBL" id="MBE5040676.1"/>
    </source>
</evidence>
<gene>
    <name evidence="5" type="ORF">INF28_09405</name>
</gene>
<dbReference type="RefSeq" id="WP_226393230.1">
    <property type="nucleotide sequence ID" value="NZ_JADCKB010000020.1"/>
</dbReference>
<keyword evidence="6" id="KW-1185">Reference proteome</keyword>
<comment type="similarity">
    <text evidence="2">Belongs to the glycosyl hydrolase 88 family.</text>
</comment>
<dbReference type="EMBL" id="JADCKB010000020">
    <property type="protein sequence ID" value="MBE5040676.1"/>
    <property type="molecule type" value="Genomic_DNA"/>
</dbReference>